<dbReference type="GO" id="GO:0016301">
    <property type="term" value="F:kinase activity"/>
    <property type="evidence" value="ECO:0007669"/>
    <property type="project" value="UniProtKB-KW"/>
</dbReference>
<dbReference type="InterPro" id="IPR013655">
    <property type="entry name" value="PAS_fold_3"/>
</dbReference>
<dbReference type="RefSeq" id="WP_115570391.1">
    <property type="nucleotide sequence ID" value="NZ_NXLT01000001.1"/>
</dbReference>
<reference evidence="2 3" key="1">
    <citation type="submission" date="2018-04" db="EMBL/GenBank/DDBJ databases">
        <title>Novel Campyloabacter and Helicobacter Species and Strains.</title>
        <authorList>
            <person name="Mannion A.J."/>
            <person name="Shen Z."/>
            <person name="Fox J.G."/>
        </authorList>
    </citation>
    <scope>NUCLEOTIDE SEQUENCE [LARGE SCALE GENOMIC DNA]</scope>
    <source>
        <strain evidence="2 3">MIT 12-6600</strain>
    </source>
</reference>
<sequence>MELFLQDDTLITSKTDTSGRLLYGNEDFCHFGGFKDEKEFINKPHNIIRHPSMPEVAFKLLWDTVKSGEEFFAFVCNRPVKTNDLYWVFANITPSYDTNGKICGYYSVRRQASKAGVETLSMIYKKCLDIETTSGMQAAQDYIIGFLKERKQTWNELMVSLQEQGKVGGYR</sequence>
<dbReference type="OrthoDB" id="9806477at2"/>
<dbReference type="Proteomes" id="UP000256514">
    <property type="component" value="Unassembled WGS sequence"/>
</dbReference>
<keyword evidence="2" id="KW-0808">Transferase</keyword>
<feature type="domain" description="PAS fold-3" evidence="1">
    <location>
        <begin position="22"/>
        <end position="108"/>
    </location>
</feature>
<name>A0A3D8IV50_9HELI</name>
<dbReference type="SUPFAM" id="SSF55785">
    <property type="entry name" value="PYP-like sensor domain (PAS domain)"/>
    <property type="match status" value="1"/>
</dbReference>
<evidence type="ECO:0000313" key="2">
    <source>
        <dbReference type="EMBL" id="RDU68441.1"/>
    </source>
</evidence>
<evidence type="ECO:0000259" key="1">
    <source>
        <dbReference type="Pfam" id="PF08447"/>
    </source>
</evidence>
<gene>
    <name evidence="2" type="ORF">CQA54_01145</name>
</gene>
<keyword evidence="2" id="KW-0418">Kinase</keyword>
<dbReference type="Pfam" id="PF08447">
    <property type="entry name" value="PAS_3"/>
    <property type="match status" value="1"/>
</dbReference>
<dbReference type="EMBL" id="NXLT01000001">
    <property type="protein sequence ID" value="RDU68441.1"/>
    <property type="molecule type" value="Genomic_DNA"/>
</dbReference>
<organism evidence="2 3">
    <name type="scientific">Helicobacter equorum</name>
    <dbReference type="NCBI Taxonomy" id="361872"/>
    <lineage>
        <taxon>Bacteria</taxon>
        <taxon>Pseudomonadati</taxon>
        <taxon>Campylobacterota</taxon>
        <taxon>Epsilonproteobacteria</taxon>
        <taxon>Campylobacterales</taxon>
        <taxon>Helicobacteraceae</taxon>
        <taxon>Helicobacter</taxon>
    </lineage>
</organism>
<evidence type="ECO:0000313" key="3">
    <source>
        <dbReference type="Proteomes" id="UP000256514"/>
    </source>
</evidence>
<protein>
    <submittedName>
        <fullName evidence="2">Histidine kinase</fullName>
    </submittedName>
</protein>
<accession>A0A3D8IV50</accession>
<dbReference type="InterPro" id="IPR035965">
    <property type="entry name" value="PAS-like_dom_sf"/>
</dbReference>
<keyword evidence="3" id="KW-1185">Reference proteome</keyword>
<dbReference type="Gene3D" id="3.30.450.20">
    <property type="entry name" value="PAS domain"/>
    <property type="match status" value="1"/>
</dbReference>
<proteinExistence type="predicted"/>
<comment type="caution">
    <text evidence="2">The sequence shown here is derived from an EMBL/GenBank/DDBJ whole genome shotgun (WGS) entry which is preliminary data.</text>
</comment>
<dbReference type="AlphaFoldDB" id="A0A3D8IV50"/>